<evidence type="ECO:0000256" key="9">
    <source>
        <dbReference type="HAMAP-Rule" id="MF_01471"/>
    </source>
</evidence>
<dbReference type="EC" id="3.1.-.-" evidence="9"/>
<dbReference type="OrthoDB" id="9798176at2"/>
<dbReference type="Pfam" id="PF09827">
    <property type="entry name" value="CRISPR_Cas2"/>
    <property type="match status" value="1"/>
</dbReference>
<evidence type="ECO:0000256" key="5">
    <source>
        <dbReference type="ARBA" id="ARBA00022759"/>
    </source>
</evidence>
<proteinExistence type="inferred from homology"/>
<dbReference type="CDD" id="cd09725">
    <property type="entry name" value="Cas2_I_II_III"/>
    <property type="match status" value="1"/>
</dbReference>
<dbReference type="Gene3D" id="3.30.70.240">
    <property type="match status" value="1"/>
</dbReference>
<dbReference type="InterPro" id="IPR021127">
    <property type="entry name" value="CRISPR_associated_Cas2"/>
</dbReference>
<keyword evidence="7 9" id="KW-0460">Magnesium</keyword>
<comment type="similarity">
    <text evidence="2 9">Belongs to the CRISPR-associated endoribonuclease Cas2 protein family.</text>
</comment>
<dbReference type="RefSeq" id="WP_119334767.1">
    <property type="nucleotide sequence ID" value="NZ_AP018558.1"/>
</dbReference>
<evidence type="ECO:0000256" key="4">
    <source>
        <dbReference type="ARBA" id="ARBA00022723"/>
    </source>
</evidence>
<feature type="binding site" evidence="9">
    <location>
        <position position="9"/>
    </location>
    <ligand>
        <name>Mg(2+)</name>
        <dbReference type="ChEBI" id="CHEBI:18420"/>
        <note>catalytic</note>
    </ligand>
</feature>
<organism evidence="10 11">
    <name type="scientific">Hydrogenophilus thermoluteolus</name>
    <name type="common">Pseudomonas hydrogenothermophila</name>
    <dbReference type="NCBI Taxonomy" id="297"/>
    <lineage>
        <taxon>Bacteria</taxon>
        <taxon>Pseudomonadati</taxon>
        <taxon>Pseudomonadota</taxon>
        <taxon>Hydrogenophilia</taxon>
        <taxon>Hydrogenophilales</taxon>
        <taxon>Hydrogenophilaceae</taxon>
        <taxon>Hydrogenophilus</taxon>
    </lineage>
</organism>
<dbReference type="GO" id="GO:0046872">
    <property type="term" value="F:metal ion binding"/>
    <property type="evidence" value="ECO:0007669"/>
    <property type="project" value="UniProtKB-UniRule"/>
</dbReference>
<dbReference type="AlphaFoldDB" id="A0A2Z6DXC0"/>
<dbReference type="EMBL" id="AP018558">
    <property type="protein sequence ID" value="BBD76979.1"/>
    <property type="molecule type" value="Genomic_DNA"/>
</dbReference>
<dbReference type="HAMAP" id="MF_01471">
    <property type="entry name" value="Cas2"/>
    <property type="match status" value="1"/>
</dbReference>
<evidence type="ECO:0000256" key="1">
    <source>
        <dbReference type="ARBA" id="ARBA00001946"/>
    </source>
</evidence>
<reference evidence="10 11" key="1">
    <citation type="submission" date="2018-04" db="EMBL/GenBank/DDBJ databases">
        <title>Complete genome sequence of Hydrogenophilus thermoluteolus TH-1.</title>
        <authorList>
            <person name="Arai H."/>
        </authorList>
    </citation>
    <scope>NUCLEOTIDE SEQUENCE [LARGE SCALE GENOMIC DNA]</scope>
    <source>
        <strain evidence="10 11">TH-1</strain>
    </source>
</reference>
<gene>
    <name evidence="9" type="primary">cas2</name>
    <name evidence="10" type="ORF">HPTL_0711</name>
</gene>
<evidence type="ECO:0000256" key="6">
    <source>
        <dbReference type="ARBA" id="ARBA00022801"/>
    </source>
</evidence>
<dbReference type="GO" id="GO:0004521">
    <property type="term" value="F:RNA endonuclease activity"/>
    <property type="evidence" value="ECO:0007669"/>
    <property type="project" value="InterPro"/>
</dbReference>
<evidence type="ECO:0000313" key="11">
    <source>
        <dbReference type="Proteomes" id="UP000262004"/>
    </source>
</evidence>
<dbReference type="GO" id="GO:0016787">
    <property type="term" value="F:hydrolase activity"/>
    <property type="evidence" value="ECO:0007669"/>
    <property type="project" value="UniProtKB-KW"/>
</dbReference>
<keyword evidence="5 9" id="KW-0255">Endonuclease</keyword>
<evidence type="ECO:0000256" key="7">
    <source>
        <dbReference type="ARBA" id="ARBA00022842"/>
    </source>
</evidence>
<evidence type="ECO:0000313" key="10">
    <source>
        <dbReference type="EMBL" id="BBD76979.1"/>
    </source>
</evidence>
<comment type="function">
    <text evidence="9">CRISPR (clustered regularly interspaced short palindromic repeat), is an adaptive immune system that provides protection against mobile genetic elements (viruses, transposable elements and conjugative plasmids). CRISPR clusters contain sequences complementary to antecedent mobile elements and target invading nucleic acids. CRISPR clusters are transcribed and processed into CRISPR RNA (crRNA). Functions as a ssRNA-specific endoribonuclease. Involved in the integration of spacer DNA into the CRISPR cassette.</text>
</comment>
<dbReference type="InterPro" id="IPR019199">
    <property type="entry name" value="Virulence_VapD/CRISPR_Cas2"/>
</dbReference>
<dbReference type="GO" id="GO:0051607">
    <property type="term" value="P:defense response to virus"/>
    <property type="evidence" value="ECO:0007669"/>
    <property type="project" value="UniProtKB-UniRule"/>
</dbReference>
<dbReference type="KEGG" id="htl:HPTL_0711"/>
<keyword evidence="6 9" id="KW-0378">Hydrolase</keyword>
<evidence type="ECO:0000256" key="8">
    <source>
        <dbReference type="ARBA" id="ARBA00023118"/>
    </source>
</evidence>
<keyword evidence="3 9" id="KW-0540">Nuclease</keyword>
<keyword evidence="11" id="KW-1185">Reference proteome</keyword>
<name>A0A2Z6DXC0_HYDTE</name>
<accession>A0A2Z6DXC0</accession>
<protein>
    <recommendedName>
        <fullName evidence="9">CRISPR-associated endoribonuclease Cas2</fullName>
        <ecNumber evidence="9">3.1.-.-</ecNumber>
    </recommendedName>
</protein>
<dbReference type="NCBIfam" id="TIGR01573">
    <property type="entry name" value="cas2"/>
    <property type="match status" value="1"/>
</dbReference>
<evidence type="ECO:0000256" key="3">
    <source>
        <dbReference type="ARBA" id="ARBA00022722"/>
    </source>
</evidence>
<comment type="subunit">
    <text evidence="9">Homodimer, forms a heterotetramer with a Cas1 homodimer.</text>
</comment>
<dbReference type="SUPFAM" id="SSF143430">
    <property type="entry name" value="TTP0101/SSO1404-like"/>
    <property type="match status" value="1"/>
</dbReference>
<keyword evidence="8 9" id="KW-0051">Antiviral defense</keyword>
<comment type="cofactor">
    <cofactor evidence="1 9">
        <name>Mg(2+)</name>
        <dbReference type="ChEBI" id="CHEBI:18420"/>
    </cofactor>
</comment>
<dbReference type="Proteomes" id="UP000262004">
    <property type="component" value="Chromosome"/>
</dbReference>
<sequence length="94" mass="10931">MATFLICYDITDPKRLARTHRYFTRVATPIQYSVFIYQGDERSLRRIMERAVCLINPKKDDLRCYPLPAGGWRKRIGRAVLPEGIHLSVLPPDL</sequence>
<dbReference type="GO" id="GO:0043571">
    <property type="term" value="P:maintenance of CRISPR repeat elements"/>
    <property type="evidence" value="ECO:0007669"/>
    <property type="project" value="UniProtKB-UniRule"/>
</dbReference>
<keyword evidence="4 9" id="KW-0479">Metal-binding</keyword>
<evidence type="ECO:0000256" key="2">
    <source>
        <dbReference type="ARBA" id="ARBA00009959"/>
    </source>
</evidence>